<evidence type="ECO:0000256" key="6">
    <source>
        <dbReference type="PROSITE-ProRule" id="PRU00221"/>
    </source>
</evidence>
<evidence type="ECO:0000256" key="2">
    <source>
        <dbReference type="ARBA" id="ARBA00022574"/>
    </source>
</evidence>
<accession>A0ABQ7JF28</accession>
<dbReference type="Proteomes" id="UP000823046">
    <property type="component" value="Unassembled WGS sequence"/>
</dbReference>
<evidence type="ECO:0000256" key="5">
    <source>
        <dbReference type="ARBA" id="ARBA00023242"/>
    </source>
</evidence>
<dbReference type="EMBL" id="JADAQX010000035">
    <property type="protein sequence ID" value="KAF8822638.1"/>
    <property type="molecule type" value="Genomic_DNA"/>
</dbReference>
<keyword evidence="8" id="KW-1185">Reference proteome</keyword>
<evidence type="ECO:0000256" key="4">
    <source>
        <dbReference type="ARBA" id="ARBA00022737"/>
    </source>
</evidence>
<dbReference type="InterPro" id="IPR015943">
    <property type="entry name" value="WD40/YVTN_repeat-like_dom_sf"/>
</dbReference>
<proteinExistence type="predicted"/>
<reference evidence="7 8" key="1">
    <citation type="journal article" date="2020" name="bioRxiv">
        <title>Metabolic contributions of an alphaproteobacterial endosymbiont in the apicomplexan Cardiosporidium cionae.</title>
        <authorList>
            <person name="Hunter E.S."/>
            <person name="Paight C.J."/>
            <person name="Lane C.E."/>
        </authorList>
    </citation>
    <scope>NUCLEOTIDE SEQUENCE [LARGE SCALE GENOMIC DNA]</scope>
    <source>
        <strain evidence="7">ESH_2018</strain>
    </source>
</reference>
<keyword evidence="3" id="KW-0819">tRNA processing</keyword>
<dbReference type="Pfam" id="PF00400">
    <property type="entry name" value="WD40"/>
    <property type="match status" value="1"/>
</dbReference>
<protein>
    <submittedName>
        <fullName evidence="7">TRna (Guanine-N(7)-)-methyltransferase subunit WDR4</fullName>
    </submittedName>
</protein>
<dbReference type="SMART" id="SM00320">
    <property type="entry name" value="WD40"/>
    <property type="match status" value="3"/>
</dbReference>
<evidence type="ECO:0000256" key="1">
    <source>
        <dbReference type="ARBA" id="ARBA00004123"/>
    </source>
</evidence>
<gene>
    <name evidence="7" type="ORF">IE077_003234</name>
</gene>
<dbReference type="InterPro" id="IPR028884">
    <property type="entry name" value="Trm82"/>
</dbReference>
<comment type="subcellular location">
    <subcellularLocation>
        <location evidence="1">Nucleus</location>
    </subcellularLocation>
</comment>
<feature type="repeat" description="WD" evidence="6">
    <location>
        <begin position="166"/>
        <end position="196"/>
    </location>
</feature>
<evidence type="ECO:0000256" key="3">
    <source>
        <dbReference type="ARBA" id="ARBA00022694"/>
    </source>
</evidence>
<name>A0ABQ7JF28_9APIC</name>
<dbReference type="Gene3D" id="2.130.10.10">
    <property type="entry name" value="YVTN repeat-like/Quinoprotein amine dehydrogenase"/>
    <property type="match status" value="1"/>
</dbReference>
<evidence type="ECO:0000313" key="7">
    <source>
        <dbReference type="EMBL" id="KAF8822638.1"/>
    </source>
</evidence>
<keyword evidence="4" id="KW-0677">Repeat</keyword>
<dbReference type="PANTHER" id="PTHR16288">
    <property type="entry name" value="WD40 REPEAT PROTEIN 4"/>
    <property type="match status" value="1"/>
</dbReference>
<dbReference type="PANTHER" id="PTHR16288:SF0">
    <property type="entry name" value="TRNA (GUANINE-N(7)-)-METHYLTRANSFERASE NON-CATALYTIC SUBUNIT WDR4"/>
    <property type="match status" value="1"/>
</dbReference>
<keyword evidence="5" id="KW-0539">Nucleus</keyword>
<evidence type="ECO:0000313" key="8">
    <source>
        <dbReference type="Proteomes" id="UP000823046"/>
    </source>
</evidence>
<dbReference type="SUPFAM" id="SSF50978">
    <property type="entry name" value="WD40 repeat-like"/>
    <property type="match status" value="1"/>
</dbReference>
<dbReference type="PROSITE" id="PS50082">
    <property type="entry name" value="WD_REPEATS_2"/>
    <property type="match status" value="1"/>
</dbReference>
<comment type="caution">
    <text evidence="7">The sequence shown here is derived from an EMBL/GenBank/DDBJ whole genome shotgun (WGS) entry which is preliminary data.</text>
</comment>
<organism evidence="7 8">
    <name type="scientific">Cardiosporidium cionae</name>
    <dbReference type="NCBI Taxonomy" id="476202"/>
    <lineage>
        <taxon>Eukaryota</taxon>
        <taxon>Sar</taxon>
        <taxon>Alveolata</taxon>
        <taxon>Apicomplexa</taxon>
        <taxon>Aconoidasida</taxon>
        <taxon>Nephromycida</taxon>
        <taxon>Cardiosporidium</taxon>
    </lineage>
</organism>
<keyword evidence="2 6" id="KW-0853">WD repeat</keyword>
<dbReference type="InterPro" id="IPR036322">
    <property type="entry name" value="WD40_repeat_dom_sf"/>
</dbReference>
<sequence length="447" mass="50507">MASLTTKDINMRNGTCFLSPAVAHPDRPVIVWTAGAYLFAYNYRSCEWELKRTSYGSGQLRSVQFCPVSRQWLVAGEDKTIIILKDQSFELLCICMLETKITAACFLSGAEIAVSDKFGCVFKFSVASLMLKPKYMPESVQPEPNTMKKANSLLYRSHTQKNGDPVLGHYSIITDMIISPDKKHLVTADRDGRIRISRNPDCFVTEAFCMGHSELMYMEILVIHAISFITSVVFPSEPWNDCIVSASGDLSIRLFDIVTGKELDRLNIISILSIMECCPNFNPNLCLLPSKLYWICETREVLVIVENVAGFLRIPIRASQISEYKYTFGTAKVTQMSDIPQALVPCSLLPMLYPKKELPGTQNYNCQISHNKAIWVWWIDRFGKLQKPIFAGETQQNVALGNYEDSWNEILIGDPIPATKVSYWKTTRDYGKCVTQTQQDLNLSDSD</sequence>
<dbReference type="InterPro" id="IPR001680">
    <property type="entry name" value="WD40_rpt"/>
</dbReference>